<sequence>MPPQHRTRLRGIKVEEHPVLDGTPCDSEGYDLPKDAPLFGNNSEPVFDSFESRAHFKFTEFLFTKVEMSGGNIDELANHLAALYPDKEPPFADHHDMYAHIDSIPHGEVAWGSFSVQYNGQRPSEDDLECPAWMTDKYEVWFRDPVKVLEGQISNPEFKGKLDYAPKQITFNGKRRYKDLMSGNWSWDQADKIAEDPETHGAMFVPVILGSDKTTVSVATGQNDYYPLYTSIGNIHNSVRRAHKNGLSLVGFLAIPKTSREFADKGDFRKFRRQLFHSSLEHILSSLRPHMSKPRITRCADGHLRRVIYGLGPYIADYPEQALLACVVQGWCPKAHIHTHTLVNSGVVELKELWDDYGIVGDLTPFTMNFPRADIHELLAPDLLHQIIKGTFKDHLVDWVEKYIKTHYVKSEADKILADIDRRIAVVPSFPGLRHFHEGRGFKQWTGNDSKGLMKVYLPAIAGHVPKEMVQAVAALIDFCYLVRRDVIDEDALDKINETLSRFHHLREIFRDLDIRPDGFSLPRQHSLIHYPFLITQFGAPNGLCSSITESKHIKAVKRPYRRSSRNKALGQMLVTNQRLDKLAAARTYFNSREYFSSSRELRRRPPITPQIDDDRDDVGVIDSIVEEPESLSEISLARTHVRNLPQNVYDLARHVQQQDLPVLLRRFLYQQLHPDSNIPATQIPNNQLPLPSTHHRIHVYNSARAVFYAPSDLSGLGGLRHERIRSTKSWYGGPARRDCVFIGNSDSPDAPGMRGLLVARVLLFFSFTDKEMGLKLPCALIHWYSLVGDVPCEETGMWMVQSDYRGQKPLLEVIHLDTILRGAHIIGAAGSDLLPDKRSLTFHMSLDAFKTFYVNKYIDHQAHEIAF</sequence>
<proteinExistence type="predicted"/>
<dbReference type="Pfam" id="PF18759">
    <property type="entry name" value="Plavaka"/>
    <property type="match status" value="1"/>
</dbReference>
<accession>A0A9P6EJB6</accession>
<evidence type="ECO:0000313" key="1">
    <source>
        <dbReference type="EMBL" id="KAF9530756.1"/>
    </source>
</evidence>
<reference evidence="1" key="1">
    <citation type="submission" date="2020-11" db="EMBL/GenBank/DDBJ databases">
        <authorList>
            <consortium name="DOE Joint Genome Institute"/>
            <person name="Ahrendt S."/>
            <person name="Riley R."/>
            <person name="Andreopoulos W."/>
            <person name="Labutti K."/>
            <person name="Pangilinan J."/>
            <person name="Ruiz-Duenas F.J."/>
            <person name="Barrasa J.M."/>
            <person name="Sanchez-Garcia M."/>
            <person name="Camarero S."/>
            <person name="Miyauchi S."/>
            <person name="Serrano A."/>
            <person name="Linde D."/>
            <person name="Babiker R."/>
            <person name="Drula E."/>
            <person name="Ayuso-Fernandez I."/>
            <person name="Pacheco R."/>
            <person name="Padilla G."/>
            <person name="Ferreira P."/>
            <person name="Barriuso J."/>
            <person name="Kellner H."/>
            <person name="Castanera R."/>
            <person name="Alfaro M."/>
            <person name="Ramirez L."/>
            <person name="Pisabarro A.G."/>
            <person name="Kuo A."/>
            <person name="Tritt A."/>
            <person name="Lipzen A."/>
            <person name="He G."/>
            <person name="Yan M."/>
            <person name="Ng V."/>
            <person name="Cullen D."/>
            <person name="Martin F."/>
            <person name="Rosso M.-N."/>
            <person name="Henrissat B."/>
            <person name="Hibbett D."/>
            <person name="Martinez A.T."/>
            <person name="Grigoriev I.V."/>
        </authorList>
    </citation>
    <scope>NUCLEOTIDE SEQUENCE</scope>
    <source>
        <strain evidence="1">CBS 506.95</strain>
    </source>
</reference>
<dbReference type="InterPro" id="IPR041078">
    <property type="entry name" value="Plavaka"/>
</dbReference>
<dbReference type="OrthoDB" id="3199698at2759"/>
<gene>
    <name evidence="1" type="ORF">CPB83DRAFT_920826</name>
</gene>
<protein>
    <submittedName>
        <fullName evidence="1">Uncharacterized protein</fullName>
    </submittedName>
</protein>
<comment type="caution">
    <text evidence="1">The sequence shown here is derived from an EMBL/GenBank/DDBJ whole genome shotgun (WGS) entry which is preliminary data.</text>
</comment>
<evidence type="ECO:0000313" key="2">
    <source>
        <dbReference type="Proteomes" id="UP000807306"/>
    </source>
</evidence>
<organism evidence="1 2">
    <name type="scientific">Crepidotus variabilis</name>
    <dbReference type="NCBI Taxonomy" id="179855"/>
    <lineage>
        <taxon>Eukaryota</taxon>
        <taxon>Fungi</taxon>
        <taxon>Dikarya</taxon>
        <taxon>Basidiomycota</taxon>
        <taxon>Agaricomycotina</taxon>
        <taxon>Agaricomycetes</taxon>
        <taxon>Agaricomycetidae</taxon>
        <taxon>Agaricales</taxon>
        <taxon>Agaricineae</taxon>
        <taxon>Crepidotaceae</taxon>
        <taxon>Crepidotus</taxon>
    </lineage>
</organism>
<name>A0A9P6EJB6_9AGAR</name>
<keyword evidence="2" id="KW-1185">Reference proteome</keyword>
<dbReference type="EMBL" id="MU157838">
    <property type="protein sequence ID" value="KAF9530756.1"/>
    <property type="molecule type" value="Genomic_DNA"/>
</dbReference>
<dbReference type="AlphaFoldDB" id="A0A9P6EJB6"/>
<dbReference type="Proteomes" id="UP000807306">
    <property type="component" value="Unassembled WGS sequence"/>
</dbReference>